<evidence type="ECO:0000256" key="3">
    <source>
        <dbReference type="ARBA" id="ARBA00022840"/>
    </source>
</evidence>
<protein>
    <recommendedName>
        <fullName evidence="6">AAA+ ATPase domain-containing protein</fullName>
    </recommendedName>
</protein>
<evidence type="ECO:0000313" key="8">
    <source>
        <dbReference type="Proteomes" id="UP001150925"/>
    </source>
</evidence>
<dbReference type="InterPro" id="IPR003593">
    <property type="entry name" value="AAA+_ATPase"/>
</dbReference>
<dbReference type="InterPro" id="IPR003959">
    <property type="entry name" value="ATPase_AAA_core"/>
</dbReference>
<dbReference type="InterPro" id="IPR058249">
    <property type="entry name" value="Pch2_C"/>
</dbReference>
<dbReference type="EMBL" id="JANBPY010000422">
    <property type="protein sequence ID" value="KAJ1966938.1"/>
    <property type="molecule type" value="Genomic_DNA"/>
</dbReference>
<dbReference type="Pfam" id="PF23242">
    <property type="entry name" value="AAA_lid_TRIP13_C"/>
    <property type="match status" value="1"/>
</dbReference>
<keyword evidence="2 5" id="KW-0547">Nucleotide-binding</keyword>
<dbReference type="OrthoDB" id="10042665at2759"/>
<keyword evidence="4" id="KW-0469">Meiosis</keyword>
<dbReference type="PANTHER" id="PTHR45991:SF1">
    <property type="entry name" value="PACHYTENE CHECKPOINT PROTEIN 2 HOMOLOG"/>
    <property type="match status" value="1"/>
</dbReference>
<keyword evidence="3 5" id="KW-0067">ATP-binding</keyword>
<gene>
    <name evidence="7" type="ORF">IWQ62_002155</name>
</gene>
<dbReference type="SUPFAM" id="SSF52540">
    <property type="entry name" value="P-loop containing nucleoside triphosphate hydrolases"/>
    <property type="match status" value="1"/>
</dbReference>
<sequence>MSNSPTHTIPVSVECEKNPVSILTHSDLVQCVLDYLGRFPILPLQQVLLVDDPNVRQDIRRLYCSTTGIAPAVKSVPQDQAQVSVTVYHNHSGDSTDELDDENQTVLYRLLVLPHQSLDDLWTNLVYEDDIPQRMLQYIFTTLHFSRHQVNTAIVGNNKCLLFHGPPGTGKTTLCRALAQKVAIAYQNPPRSIGKVTGEQPWHPWSGPVYLCEINSHSLFSKWFSESGKLVAQTFTRIRALCDVGMVIILIDEIESLTTARANAMHGNEPSDAMRVVNTVLTELDKFRECPNVLILATSNITGAIDPALVDRVDIKQYIGLPSPRAVHYILYSCLIELHRSGLLVCTVAELQSLEKEAFDTTEATVLHLWQEIVDHCKGLSGRTLRKLPLSAYALSPTIHNSPDLTTFLQHLKEAVQREQTSRTRIDTYHAPSHSRGQ</sequence>
<dbReference type="GO" id="GO:0005524">
    <property type="term" value="F:ATP binding"/>
    <property type="evidence" value="ECO:0007669"/>
    <property type="project" value="UniProtKB-KW"/>
</dbReference>
<dbReference type="Gene3D" id="3.40.50.300">
    <property type="entry name" value="P-loop containing nucleotide triphosphate hydrolases"/>
    <property type="match status" value="1"/>
</dbReference>
<dbReference type="Proteomes" id="UP001150925">
    <property type="component" value="Unassembled WGS sequence"/>
</dbReference>
<dbReference type="GO" id="GO:0007131">
    <property type="term" value="P:reciprocal meiotic recombination"/>
    <property type="evidence" value="ECO:0007669"/>
    <property type="project" value="TreeGrafter"/>
</dbReference>
<name>A0A9W8AQL9_9FUNG</name>
<comment type="similarity">
    <text evidence="1">Belongs to the AAA ATPase family. PCH2 subfamily.</text>
</comment>
<evidence type="ECO:0000256" key="5">
    <source>
        <dbReference type="RuleBase" id="RU003651"/>
    </source>
</evidence>
<dbReference type="Pfam" id="PF00004">
    <property type="entry name" value="AAA"/>
    <property type="match status" value="1"/>
</dbReference>
<accession>A0A9W8AQL9</accession>
<dbReference type="GO" id="GO:0051598">
    <property type="term" value="P:meiotic recombination checkpoint signaling"/>
    <property type="evidence" value="ECO:0007669"/>
    <property type="project" value="TreeGrafter"/>
</dbReference>
<evidence type="ECO:0000259" key="6">
    <source>
        <dbReference type="SMART" id="SM00382"/>
    </source>
</evidence>
<dbReference type="SMART" id="SM00382">
    <property type="entry name" value="AAA"/>
    <property type="match status" value="1"/>
</dbReference>
<dbReference type="GO" id="GO:0016887">
    <property type="term" value="F:ATP hydrolysis activity"/>
    <property type="evidence" value="ECO:0007669"/>
    <property type="project" value="InterPro"/>
</dbReference>
<evidence type="ECO:0000256" key="4">
    <source>
        <dbReference type="ARBA" id="ARBA00023254"/>
    </source>
</evidence>
<dbReference type="InterPro" id="IPR027417">
    <property type="entry name" value="P-loop_NTPase"/>
</dbReference>
<evidence type="ECO:0000256" key="2">
    <source>
        <dbReference type="ARBA" id="ARBA00022741"/>
    </source>
</evidence>
<dbReference type="AlphaFoldDB" id="A0A9W8AQL9"/>
<evidence type="ECO:0000313" key="7">
    <source>
        <dbReference type="EMBL" id="KAJ1966938.1"/>
    </source>
</evidence>
<dbReference type="PANTHER" id="PTHR45991">
    <property type="entry name" value="PACHYTENE CHECKPOINT PROTEIN 2"/>
    <property type="match status" value="1"/>
</dbReference>
<reference evidence="7" key="1">
    <citation type="submission" date="2022-07" db="EMBL/GenBank/DDBJ databases">
        <title>Phylogenomic reconstructions and comparative analyses of Kickxellomycotina fungi.</title>
        <authorList>
            <person name="Reynolds N.K."/>
            <person name="Stajich J.E."/>
            <person name="Barry K."/>
            <person name="Grigoriev I.V."/>
            <person name="Crous P."/>
            <person name="Smith M.E."/>
        </authorList>
    </citation>
    <scope>NUCLEOTIDE SEQUENCE</scope>
    <source>
        <strain evidence="7">RSA 1196</strain>
    </source>
</reference>
<proteinExistence type="inferred from homology"/>
<dbReference type="InterPro" id="IPR044539">
    <property type="entry name" value="Pch2-like"/>
</dbReference>
<dbReference type="GO" id="GO:0005694">
    <property type="term" value="C:chromosome"/>
    <property type="evidence" value="ECO:0007669"/>
    <property type="project" value="TreeGrafter"/>
</dbReference>
<dbReference type="GO" id="GO:0005634">
    <property type="term" value="C:nucleus"/>
    <property type="evidence" value="ECO:0007669"/>
    <property type="project" value="TreeGrafter"/>
</dbReference>
<dbReference type="InterPro" id="IPR003960">
    <property type="entry name" value="ATPase_AAA_CS"/>
</dbReference>
<feature type="domain" description="AAA+ ATPase" evidence="6">
    <location>
        <begin position="157"/>
        <end position="323"/>
    </location>
</feature>
<evidence type="ECO:0000256" key="1">
    <source>
        <dbReference type="ARBA" id="ARBA00007271"/>
    </source>
</evidence>
<keyword evidence="8" id="KW-1185">Reference proteome</keyword>
<comment type="caution">
    <text evidence="7">The sequence shown here is derived from an EMBL/GenBank/DDBJ whole genome shotgun (WGS) entry which is preliminary data.</text>
</comment>
<dbReference type="PROSITE" id="PS00674">
    <property type="entry name" value="AAA"/>
    <property type="match status" value="1"/>
</dbReference>
<organism evidence="7 8">
    <name type="scientific">Dispira parvispora</name>
    <dbReference type="NCBI Taxonomy" id="1520584"/>
    <lineage>
        <taxon>Eukaryota</taxon>
        <taxon>Fungi</taxon>
        <taxon>Fungi incertae sedis</taxon>
        <taxon>Zoopagomycota</taxon>
        <taxon>Kickxellomycotina</taxon>
        <taxon>Dimargaritomycetes</taxon>
        <taxon>Dimargaritales</taxon>
        <taxon>Dimargaritaceae</taxon>
        <taxon>Dispira</taxon>
    </lineage>
</organism>